<organism evidence="1 2">
    <name type="scientific">Panicum virgatum</name>
    <name type="common">Blackwell switchgrass</name>
    <dbReference type="NCBI Taxonomy" id="38727"/>
    <lineage>
        <taxon>Eukaryota</taxon>
        <taxon>Viridiplantae</taxon>
        <taxon>Streptophyta</taxon>
        <taxon>Embryophyta</taxon>
        <taxon>Tracheophyta</taxon>
        <taxon>Spermatophyta</taxon>
        <taxon>Magnoliopsida</taxon>
        <taxon>Liliopsida</taxon>
        <taxon>Poales</taxon>
        <taxon>Poaceae</taxon>
        <taxon>PACMAD clade</taxon>
        <taxon>Panicoideae</taxon>
        <taxon>Panicodae</taxon>
        <taxon>Paniceae</taxon>
        <taxon>Panicinae</taxon>
        <taxon>Panicum</taxon>
        <taxon>Panicum sect. Hiantes</taxon>
    </lineage>
</organism>
<reference evidence="1" key="1">
    <citation type="submission" date="2020-05" db="EMBL/GenBank/DDBJ databases">
        <title>WGS assembly of Panicum virgatum.</title>
        <authorList>
            <person name="Lovell J.T."/>
            <person name="Jenkins J."/>
            <person name="Shu S."/>
            <person name="Juenger T.E."/>
            <person name="Schmutz J."/>
        </authorList>
    </citation>
    <scope>NUCLEOTIDE SEQUENCE</scope>
    <source>
        <strain evidence="1">AP13</strain>
    </source>
</reference>
<sequence>MDLGKADREQTACVRTGPAGRHCAFPAPAVRSRADAAAGHWRTARRIGFCWQARQVPSNQTRCRSPAASPSTPRAAAWCCWGPGRLARSALASGAEAGDYRCAEPQSMPSYSFFSWLRLRRQDGHATSGATIYVLVLLLQSYSANYSLMGVALRRTPSDRRCADATRRLASGFCRSSTR</sequence>
<gene>
    <name evidence="1" type="ORF">PVAP13_5NG458640</name>
</gene>
<keyword evidence="2" id="KW-1185">Reference proteome</keyword>
<accession>A0A8T0S261</accession>
<dbReference type="AlphaFoldDB" id="A0A8T0S261"/>
<proteinExistence type="predicted"/>
<protein>
    <submittedName>
        <fullName evidence="1">Uncharacterized protein</fullName>
    </submittedName>
</protein>
<name>A0A8T0S261_PANVG</name>
<comment type="caution">
    <text evidence="1">The sequence shown here is derived from an EMBL/GenBank/DDBJ whole genome shotgun (WGS) entry which is preliminary data.</text>
</comment>
<evidence type="ECO:0000313" key="2">
    <source>
        <dbReference type="Proteomes" id="UP000823388"/>
    </source>
</evidence>
<evidence type="ECO:0000313" key="1">
    <source>
        <dbReference type="EMBL" id="KAG2590886.1"/>
    </source>
</evidence>
<dbReference type="Proteomes" id="UP000823388">
    <property type="component" value="Chromosome 5N"/>
</dbReference>
<dbReference type="EMBL" id="CM029046">
    <property type="protein sequence ID" value="KAG2590886.1"/>
    <property type="molecule type" value="Genomic_DNA"/>
</dbReference>